<name>A0ABZ1AXR6_9ACTN</name>
<organism evidence="2 3">
    <name type="scientific">Blastococcus brunescens</name>
    <dbReference type="NCBI Taxonomy" id="1564165"/>
    <lineage>
        <taxon>Bacteria</taxon>
        <taxon>Bacillati</taxon>
        <taxon>Actinomycetota</taxon>
        <taxon>Actinomycetes</taxon>
        <taxon>Geodermatophilales</taxon>
        <taxon>Geodermatophilaceae</taxon>
        <taxon>Blastococcus</taxon>
    </lineage>
</organism>
<dbReference type="EMBL" id="CP141261">
    <property type="protein sequence ID" value="WRL63360.1"/>
    <property type="molecule type" value="Genomic_DNA"/>
</dbReference>
<keyword evidence="3" id="KW-1185">Reference proteome</keyword>
<sequence>MLDVSQILLRSMTPVGVGAQGAESGPDVGTSPGADPVGEGSAATEHS</sequence>
<proteinExistence type="predicted"/>
<feature type="region of interest" description="Disordered" evidence="1">
    <location>
        <begin position="15"/>
        <end position="47"/>
    </location>
</feature>
<accession>A0ABZ1AXR6</accession>
<evidence type="ECO:0000313" key="3">
    <source>
        <dbReference type="Proteomes" id="UP001324287"/>
    </source>
</evidence>
<evidence type="ECO:0000313" key="2">
    <source>
        <dbReference type="EMBL" id="WRL63360.1"/>
    </source>
</evidence>
<dbReference type="RefSeq" id="WP_324274695.1">
    <property type="nucleotide sequence ID" value="NZ_CP141261.1"/>
</dbReference>
<dbReference type="Proteomes" id="UP001324287">
    <property type="component" value="Chromosome"/>
</dbReference>
<protein>
    <submittedName>
        <fullName evidence="2">Uncharacterized protein</fullName>
    </submittedName>
</protein>
<evidence type="ECO:0000256" key="1">
    <source>
        <dbReference type="SAM" id="MobiDB-lite"/>
    </source>
</evidence>
<reference evidence="2 3" key="1">
    <citation type="submission" date="2023-12" db="EMBL/GenBank/DDBJ databases">
        <title>Blastococcus brunescens sp. nov., an actonobacterium isolated from sandstone collected in sahara desert.</title>
        <authorList>
            <person name="Gtari M."/>
            <person name="Ghodhbane F."/>
        </authorList>
    </citation>
    <scope>NUCLEOTIDE SEQUENCE [LARGE SCALE GENOMIC DNA]</scope>
    <source>
        <strain evidence="2 3">BMG 8361</strain>
    </source>
</reference>
<gene>
    <name evidence="2" type="ORF">U6N30_27025</name>
</gene>